<proteinExistence type="predicted"/>
<dbReference type="Proteomes" id="UP001198701">
    <property type="component" value="Unassembled WGS sequence"/>
</dbReference>
<dbReference type="EMBL" id="JAJHPV010000021">
    <property type="protein sequence ID" value="MCC6073319.1"/>
    <property type="molecule type" value="Genomic_DNA"/>
</dbReference>
<protein>
    <submittedName>
        <fullName evidence="1">Uncharacterized protein</fullName>
    </submittedName>
</protein>
<dbReference type="RefSeq" id="WP_229434422.1">
    <property type="nucleotide sequence ID" value="NZ_JAJHPV010000021.1"/>
</dbReference>
<evidence type="ECO:0000313" key="1">
    <source>
        <dbReference type="EMBL" id="MCC6073319.1"/>
    </source>
</evidence>
<gene>
    <name evidence="1" type="ORF">LMJ30_20510</name>
</gene>
<reference evidence="1 2" key="1">
    <citation type="submission" date="2021-11" db="EMBL/GenBank/DDBJ databases">
        <authorList>
            <person name="Huq M.A."/>
        </authorList>
    </citation>
    <scope>NUCLEOTIDE SEQUENCE [LARGE SCALE GENOMIC DNA]</scope>
    <source>
        <strain evidence="1 2">MAHUQ-52</strain>
    </source>
</reference>
<sequence length="141" mass="15539">MSDVRAYKCARTHRVFKLWKNPNGLSSEARERASGARAVHGSARTRRKNVGVTSTRAQNFRAKIVEVMTSPAPEMMTPAALQTAHRAIIPDAKNSVRFSSAAGSFPDFSEPANTHFIGAVFSPAADVRMDARYTRAKNFRD</sequence>
<keyword evidence="2" id="KW-1185">Reference proteome</keyword>
<comment type="caution">
    <text evidence="1">The sequence shown here is derived from an EMBL/GenBank/DDBJ whole genome shotgun (WGS) entry which is preliminary data.</text>
</comment>
<accession>A0ABS8IXQ5</accession>
<evidence type="ECO:0000313" key="2">
    <source>
        <dbReference type="Proteomes" id="UP001198701"/>
    </source>
</evidence>
<organism evidence="1 2">
    <name type="scientific">Massilia agrisoli</name>
    <dbReference type="NCBI Taxonomy" id="2892444"/>
    <lineage>
        <taxon>Bacteria</taxon>
        <taxon>Pseudomonadati</taxon>
        <taxon>Pseudomonadota</taxon>
        <taxon>Betaproteobacteria</taxon>
        <taxon>Burkholderiales</taxon>
        <taxon>Oxalobacteraceae</taxon>
        <taxon>Telluria group</taxon>
        <taxon>Massilia</taxon>
    </lineage>
</organism>
<name>A0ABS8IXQ5_9BURK</name>